<dbReference type="Proteomes" id="UP000529710">
    <property type="component" value="Unassembled WGS sequence"/>
</dbReference>
<reference evidence="3 4" key="1">
    <citation type="submission" date="2020-02" db="EMBL/GenBank/DDBJ databases">
        <title>Characterization of phylogenetic diversity of novel bifidobacterial species isolated in Czech ZOOs.</title>
        <authorList>
            <person name="Lugli G.A."/>
            <person name="Vera N.B."/>
            <person name="Ventura M."/>
        </authorList>
    </citation>
    <scope>NUCLEOTIDE SEQUENCE [LARGE SCALE GENOMIC DNA]</scope>
    <source>
        <strain evidence="3 4">DSM 109960</strain>
    </source>
</reference>
<feature type="transmembrane region" description="Helical" evidence="2">
    <location>
        <begin position="134"/>
        <end position="155"/>
    </location>
</feature>
<organism evidence="3 4">
    <name type="scientific">Bifidobacterium erythrocebi</name>
    <dbReference type="NCBI Taxonomy" id="2675325"/>
    <lineage>
        <taxon>Bacteria</taxon>
        <taxon>Bacillati</taxon>
        <taxon>Actinomycetota</taxon>
        <taxon>Actinomycetes</taxon>
        <taxon>Bifidobacteriales</taxon>
        <taxon>Bifidobacteriaceae</taxon>
        <taxon>Bifidobacterium</taxon>
    </lineage>
</organism>
<dbReference type="GO" id="GO:0005886">
    <property type="term" value="C:plasma membrane"/>
    <property type="evidence" value="ECO:0007669"/>
    <property type="project" value="TreeGrafter"/>
</dbReference>
<evidence type="ECO:0000256" key="1">
    <source>
        <dbReference type="SAM" id="MobiDB-lite"/>
    </source>
</evidence>
<evidence type="ECO:0000256" key="2">
    <source>
        <dbReference type="SAM" id="Phobius"/>
    </source>
</evidence>
<keyword evidence="2" id="KW-0812">Transmembrane</keyword>
<dbReference type="InterPro" id="IPR008523">
    <property type="entry name" value="DUF805"/>
</dbReference>
<gene>
    <name evidence="3" type="ORF">G1C98_0552</name>
</gene>
<keyword evidence="4" id="KW-1185">Reference proteome</keyword>
<comment type="caution">
    <text evidence="3">The sequence shown here is derived from an EMBL/GenBank/DDBJ whole genome shotgun (WGS) entry which is preliminary data.</text>
</comment>
<dbReference type="EMBL" id="JAAIIF010000006">
    <property type="protein sequence ID" value="NMM95816.1"/>
    <property type="molecule type" value="Genomic_DNA"/>
</dbReference>
<dbReference type="PANTHER" id="PTHR34980">
    <property type="entry name" value="INNER MEMBRANE PROTEIN-RELATED-RELATED"/>
    <property type="match status" value="1"/>
</dbReference>
<evidence type="ECO:0008006" key="5">
    <source>
        <dbReference type="Google" id="ProtNLM"/>
    </source>
</evidence>
<dbReference type="AlphaFoldDB" id="A0A7Y0EUY3"/>
<name>A0A7Y0EUY3_9BIFI</name>
<dbReference type="PANTHER" id="PTHR34980:SF2">
    <property type="entry name" value="INNER MEMBRANE PROTEIN YHAH-RELATED"/>
    <property type="match status" value="1"/>
</dbReference>
<proteinExistence type="predicted"/>
<evidence type="ECO:0000313" key="4">
    <source>
        <dbReference type="Proteomes" id="UP000529710"/>
    </source>
</evidence>
<dbReference type="Pfam" id="PF05656">
    <property type="entry name" value="DUF805"/>
    <property type="match status" value="1"/>
</dbReference>
<evidence type="ECO:0000313" key="3">
    <source>
        <dbReference type="EMBL" id="NMM95816.1"/>
    </source>
</evidence>
<keyword evidence="2" id="KW-1133">Transmembrane helix</keyword>
<feature type="transmembrane region" description="Helical" evidence="2">
    <location>
        <begin position="100"/>
        <end position="122"/>
    </location>
</feature>
<sequence>MSTPNQYRSSDQSDYQYTPQDHYDFNDSSSVQHARPQFGVHHTSESDSSTYAWQTDGGHSRPHFVPSINQPAYGCSMREAFLRFWKKALDFRGRASRSEFWWWMLCDLLIIIAASFAIAALYRSIGGSGFPSAIFGKFPLMWKMATIIPFIALSIRRLHDSGHGGKTFAVLLIMSFAGTLLGDSVGLTISHGAIHTIDDTSASLGMAAIALLLTSGSKIAYIVFMALPSKSPATRH</sequence>
<feature type="region of interest" description="Disordered" evidence="1">
    <location>
        <begin position="1"/>
        <end position="30"/>
    </location>
</feature>
<feature type="transmembrane region" description="Helical" evidence="2">
    <location>
        <begin position="167"/>
        <end position="194"/>
    </location>
</feature>
<keyword evidence="2" id="KW-0472">Membrane</keyword>
<accession>A0A7Y0EUY3</accession>
<feature type="compositionally biased region" description="Polar residues" evidence="1">
    <location>
        <begin position="1"/>
        <end position="19"/>
    </location>
</feature>
<protein>
    <recommendedName>
        <fullName evidence="5">DUF805 domain-containing protein</fullName>
    </recommendedName>
</protein>
<feature type="transmembrane region" description="Helical" evidence="2">
    <location>
        <begin position="206"/>
        <end position="227"/>
    </location>
</feature>